<evidence type="ECO:0000256" key="1">
    <source>
        <dbReference type="SAM" id="MobiDB-lite"/>
    </source>
</evidence>
<keyword evidence="3" id="KW-1185">Reference proteome</keyword>
<accession>A0A399JC30</accession>
<reference evidence="2 3" key="1">
    <citation type="submission" date="2018-07" db="EMBL/GenBank/DDBJ databases">
        <title>Arthrobacter sp. nov., isolated from raw cow's milk with high bacterial count.</title>
        <authorList>
            <person name="Hahne J."/>
            <person name="Isele D."/>
            <person name="Lipski A."/>
        </authorList>
    </citation>
    <scope>NUCLEOTIDE SEQUENCE [LARGE SCALE GENOMIC DNA]</scope>
    <source>
        <strain evidence="2 3">JZ R-35</strain>
    </source>
</reference>
<comment type="caution">
    <text evidence="2">The sequence shown here is derived from an EMBL/GenBank/DDBJ whole genome shotgun (WGS) entry which is preliminary data.</text>
</comment>
<feature type="compositionally biased region" description="Low complexity" evidence="1">
    <location>
        <begin position="397"/>
        <end position="408"/>
    </location>
</feature>
<dbReference type="RefSeq" id="WP_119425159.1">
    <property type="nucleotide sequence ID" value="NZ_QQXK01000021.1"/>
</dbReference>
<organism evidence="2 3">
    <name type="scientific">Galactobacter valiniphilus</name>
    <dbReference type="NCBI Taxonomy" id="2676122"/>
    <lineage>
        <taxon>Bacteria</taxon>
        <taxon>Bacillati</taxon>
        <taxon>Actinomycetota</taxon>
        <taxon>Actinomycetes</taxon>
        <taxon>Micrococcales</taxon>
        <taxon>Micrococcaceae</taxon>
        <taxon>Galactobacter</taxon>
    </lineage>
</organism>
<proteinExistence type="predicted"/>
<name>A0A399JC30_9MICC</name>
<dbReference type="AlphaFoldDB" id="A0A399JC30"/>
<feature type="region of interest" description="Disordered" evidence="1">
    <location>
        <begin position="380"/>
        <end position="416"/>
    </location>
</feature>
<protein>
    <submittedName>
        <fullName evidence="2">Uncharacterized protein</fullName>
    </submittedName>
</protein>
<evidence type="ECO:0000313" key="3">
    <source>
        <dbReference type="Proteomes" id="UP000265419"/>
    </source>
</evidence>
<dbReference type="Proteomes" id="UP000265419">
    <property type="component" value="Unassembled WGS sequence"/>
</dbReference>
<sequence length="493" mass="51271">MSLDLNTLNGPEEFFEHLEWWRLQLFFPQQGQAGWRQSAEAVEQVLASRSVVAAVQSGYAVPLGLRVTVLVAVHEDRVVLFDADGNITAALEPEHLGQALALHAGAWVMELDEEPALLAGDAETLQAALNALEEGGPDPFAPAQRACVHYGEPEIAVWSVALKGSKTNGTLHRDTALLHGEPGPETAVVAGALTGSPALILRDFGSWWGLSYYSRAAMAAKVKGGEEREPTLALALGLGATLLPPAPAREPGETPAASTPAQRLAAALGAAHMLADPADADALEGAMSAVRAEQAVASLARCVPAAGTLVVGGPVARAPWLGEAADAVEMLGFDPAWVRVLAGTEREPEGGTEIVPRGVLGAAGAAFKAEFSAQPTVAVGEARPPGELPEGAPAQVPAAESATTAPPAQRGPAGGLGWTRSFAPTVRYTIGIIELGLAAVFLFLAPLPLSWLNPVLAALFTLDGAWQVWDTIRLEERSKRAGEPPQRDGSDAE</sequence>
<gene>
    <name evidence="2" type="ORF">DWB68_10880</name>
</gene>
<dbReference type="EMBL" id="QQXK01000021">
    <property type="protein sequence ID" value="RII41779.1"/>
    <property type="molecule type" value="Genomic_DNA"/>
</dbReference>
<evidence type="ECO:0000313" key="2">
    <source>
        <dbReference type="EMBL" id="RII41779.1"/>
    </source>
</evidence>